<organism evidence="5 6">
    <name type="scientific">Cytobacillus purgationiresistens</name>
    <dbReference type="NCBI Taxonomy" id="863449"/>
    <lineage>
        <taxon>Bacteria</taxon>
        <taxon>Bacillati</taxon>
        <taxon>Bacillota</taxon>
        <taxon>Bacilli</taxon>
        <taxon>Bacillales</taxon>
        <taxon>Bacillaceae</taxon>
        <taxon>Cytobacillus</taxon>
    </lineage>
</organism>
<dbReference type="EMBL" id="JAUSUB010000020">
    <property type="protein sequence ID" value="MDQ0272118.1"/>
    <property type="molecule type" value="Genomic_DNA"/>
</dbReference>
<keyword evidence="6" id="KW-1185">Reference proteome</keyword>
<evidence type="ECO:0000256" key="1">
    <source>
        <dbReference type="ARBA" id="ARBA00022491"/>
    </source>
</evidence>
<dbReference type="Gene3D" id="1.10.357.10">
    <property type="entry name" value="Tetracycline Repressor, domain 2"/>
    <property type="match status" value="1"/>
</dbReference>
<dbReference type="Proteomes" id="UP001238088">
    <property type="component" value="Unassembled WGS sequence"/>
</dbReference>
<dbReference type="InterPro" id="IPR001647">
    <property type="entry name" value="HTH_TetR"/>
</dbReference>
<evidence type="ECO:0000256" key="2">
    <source>
        <dbReference type="ARBA" id="ARBA00023125"/>
    </source>
</evidence>
<accession>A0ABU0ANZ0</accession>
<feature type="DNA-binding region" description="H-T-H motif" evidence="3">
    <location>
        <begin position="26"/>
        <end position="45"/>
    </location>
</feature>
<dbReference type="PRINTS" id="PR00455">
    <property type="entry name" value="HTHTETR"/>
</dbReference>
<gene>
    <name evidence="5" type="ORF">J2S17_004010</name>
</gene>
<evidence type="ECO:0000256" key="3">
    <source>
        <dbReference type="PROSITE-ProRule" id="PRU00335"/>
    </source>
</evidence>
<dbReference type="RefSeq" id="WP_307477431.1">
    <property type="nucleotide sequence ID" value="NZ_JAUSUB010000020.1"/>
</dbReference>
<dbReference type="PROSITE" id="PS50977">
    <property type="entry name" value="HTH_TETR_2"/>
    <property type="match status" value="1"/>
</dbReference>
<dbReference type="NCBIfam" id="NF037937">
    <property type="entry name" value="septum_RefZ"/>
    <property type="match status" value="1"/>
</dbReference>
<sequence length="214" mass="24924">MKENSKAAIIEAAVYLFNHKGFSGTSIRDIANKAHTNVANISYYFGNKNGLLEYCFIDYYEAYLSGIEKGYSLLDKGAAQSLKAIVENIMVFQYENIQLTRLIIREMSIDSQIVREIMSTYLTKERFYLSKVFEKGFKSKEFRINTTNYLILQLKSLLTMPFLNSHYVTEVLHLLPHEKYFADKYIRETHSWIDRVVCSSNQPRKLKANLLKIL</sequence>
<comment type="caution">
    <text evidence="5">The sequence shown here is derived from an EMBL/GenBank/DDBJ whole genome shotgun (WGS) entry which is preliminary data.</text>
</comment>
<dbReference type="PANTHER" id="PTHR43479">
    <property type="entry name" value="ACREF/ENVCD OPERON REPRESSOR-RELATED"/>
    <property type="match status" value="1"/>
</dbReference>
<dbReference type="InterPro" id="IPR036271">
    <property type="entry name" value="Tet_transcr_reg_TetR-rel_C_sf"/>
</dbReference>
<reference evidence="5 6" key="1">
    <citation type="submission" date="2023-07" db="EMBL/GenBank/DDBJ databases">
        <title>Genomic Encyclopedia of Type Strains, Phase IV (KMG-IV): sequencing the most valuable type-strain genomes for metagenomic binning, comparative biology and taxonomic classification.</title>
        <authorList>
            <person name="Goeker M."/>
        </authorList>
    </citation>
    <scope>NUCLEOTIDE SEQUENCE [LARGE SCALE GENOMIC DNA]</scope>
    <source>
        <strain evidence="5 6">DSM 23494</strain>
    </source>
</reference>
<dbReference type="InterPro" id="IPR050624">
    <property type="entry name" value="HTH-type_Tx_Regulator"/>
</dbReference>
<dbReference type="Pfam" id="PF00440">
    <property type="entry name" value="TetR_N"/>
    <property type="match status" value="1"/>
</dbReference>
<feature type="domain" description="HTH tetR-type" evidence="4">
    <location>
        <begin position="3"/>
        <end position="63"/>
    </location>
</feature>
<evidence type="ECO:0000313" key="6">
    <source>
        <dbReference type="Proteomes" id="UP001238088"/>
    </source>
</evidence>
<protein>
    <submittedName>
        <fullName evidence="5">AcrR family transcriptional regulator</fullName>
    </submittedName>
</protein>
<dbReference type="SUPFAM" id="SSF48498">
    <property type="entry name" value="Tetracyclin repressor-like, C-terminal domain"/>
    <property type="match status" value="1"/>
</dbReference>
<proteinExistence type="predicted"/>
<dbReference type="PANTHER" id="PTHR43479:SF11">
    <property type="entry name" value="ACREF_ENVCD OPERON REPRESSOR-RELATED"/>
    <property type="match status" value="1"/>
</dbReference>
<evidence type="ECO:0000259" key="4">
    <source>
        <dbReference type="PROSITE" id="PS50977"/>
    </source>
</evidence>
<keyword evidence="2 3" id="KW-0238">DNA-binding</keyword>
<name>A0ABU0ANZ0_9BACI</name>
<dbReference type="SUPFAM" id="SSF46689">
    <property type="entry name" value="Homeodomain-like"/>
    <property type="match status" value="1"/>
</dbReference>
<evidence type="ECO:0000313" key="5">
    <source>
        <dbReference type="EMBL" id="MDQ0272118.1"/>
    </source>
</evidence>
<dbReference type="InterPro" id="IPR009057">
    <property type="entry name" value="Homeodomain-like_sf"/>
</dbReference>
<keyword evidence="1" id="KW-0678">Repressor</keyword>